<accession>A0A5M3N3N2</accession>
<evidence type="ECO:0000313" key="2">
    <source>
        <dbReference type="Proteomes" id="UP000053558"/>
    </source>
</evidence>
<dbReference type="AlphaFoldDB" id="A0A5M3N3N2"/>
<dbReference type="Proteomes" id="UP000053558">
    <property type="component" value="Unassembled WGS sequence"/>
</dbReference>
<organism evidence="1 2">
    <name type="scientific">Coniophora puteana (strain RWD-64-598)</name>
    <name type="common">Brown rot fungus</name>
    <dbReference type="NCBI Taxonomy" id="741705"/>
    <lineage>
        <taxon>Eukaryota</taxon>
        <taxon>Fungi</taxon>
        <taxon>Dikarya</taxon>
        <taxon>Basidiomycota</taxon>
        <taxon>Agaricomycotina</taxon>
        <taxon>Agaricomycetes</taxon>
        <taxon>Agaricomycetidae</taxon>
        <taxon>Boletales</taxon>
        <taxon>Coniophorineae</taxon>
        <taxon>Coniophoraceae</taxon>
        <taxon>Coniophora</taxon>
    </lineage>
</organism>
<name>A0A5M3N3N2_CONPW</name>
<protein>
    <submittedName>
        <fullName evidence="1">Uncharacterized protein</fullName>
    </submittedName>
</protein>
<keyword evidence="2" id="KW-1185">Reference proteome</keyword>
<dbReference type="GeneID" id="19208667"/>
<dbReference type="EMBL" id="JH711573">
    <property type="protein sequence ID" value="EIW86029.1"/>
    <property type="molecule type" value="Genomic_DNA"/>
</dbReference>
<dbReference type="RefSeq" id="XP_007762637.1">
    <property type="nucleotide sequence ID" value="XM_007764447.1"/>
</dbReference>
<comment type="caution">
    <text evidence="1">The sequence shown here is derived from an EMBL/GenBank/DDBJ whole genome shotgun (WGS) entry which is preliminary data.</text>
</comment>
<gene>
    <name evidence="1" type="ORF">CONPUDRAFT_68651</name>
</gene>
<evidence type="ECO:0000313" key="1">
    <source>
        <dbReference type="EMBL" id="EIW86029.1"/>
    </source>
</evidence>
<dbReference type="KEGG" id="cput:CONPUDRAFT_68651"/>
<reference evidence="2" key="1">
    <citation type="journal article" date="2012" name="Science">
        <title>The Paleozoic origin of enzymatic lignin decomposition reconstructed from 31 fungal genomes.</title>
        <authorList>
            <person name="Floudas D."/>
            <person name="Binder M."/>
            <person name="Riley R."/>
            <person name="Barry K."/>
            <person name="Blanchette R.A."/>
            <person name="Henrissat B."/>
            <person name="Martinez A.T."/>
            <person name="Otillar R."/>
            <person name="Spatafora J.W."/>
            <person name="Yadav J.S."/>
            <person name="Aerts A."/>
            <person name="Benoit I."/>
            <person name="Boyd A."/>
            <person name="Carlson A."/>
            <person name="Copeland A."/>
            <person name="Coutinho P.M."/>
            <person name="de Vries R.P."/>
            <person name="Ferreira P."/>
            <person name="Findley K."/>
            <person name="Foster B."/>
            <person name="Gaskell J."/>
            <person name="Glotzer D."/>
            <person name="Gorecki P."/>
            <person name="Heitman J."/>
            <person name="Hesse C."/>
            <person name="Hori C."/>
            <person name="Igarashi K."/>
            <person name="Jurgens J.A."/>
            <person name="Kallen N."/>
            <person name="Kersten P."/>
            <person name="Kohler A."/>
            <person name="Kuees U."/>
            <person name="Kumar T.K.A."/>
            <person name="Kuo A."/>
            <person name="LaButti K."/>
            <person name="Larrondo L.F."/>
            <person name="Lindquist E."/>
            <person name="Ling A."/>
            <person name="Lombard V."/>
            <person name="Lucas S."/>
            <person name="Lundell T."/>
            <person name="Martin R."/>
            <person name="McLaughlin D.J."/>
            <person name="Morgenstern I."/>
            <person name="Morin E."/>
            <person name="Murat C."/>
            <person name="Nagy L.G."/>
            <person name="Nolan M."/>
            <person name="Ohm R.A."/>
            <person name="Patyshakuliyeva A."/>
            <person name="Rokas A."/>
            <person name="Ruiz-Duenas F.J."/>
            <person name="Sabat G."/>
            <person name="Salamov A."/>
            <person name="Samejima M."/>
            <person name="Schmutz J."/>
            <person name="Slot J.C."/>
            <person name="St John F."/>
            <person name="Stenlid J."/>
            <person name="Sun H."/>
            <person name="Sun S."/>
            <person name="Syed K."/>
            <person name="Tsang A."/>
            <person name="Wiebenga A."/>
            <person name="Young D."/>
            <person name="Pisabarro A."/>
            <person name="Eastwood D.C."/>
            <person name="Martin F."/>
            <person name="Cullen D."/>
            <person name="Grigoriev I.V."/>
            <person name="Hibbett D.S."/>
        </authorList>
    </citation>
    <scope>NUCLEOTIDE SEQUENCE [LARGE SCALE GENOMIC DNA]</scope>
    <source>
        <strain evidence="2">RWD-64-598 SS2</strain>
    </source>
</reference>
<sequence length="216" mass="23914">MRPAVREKVEIFRKAGVRAGREVVDALHSNVTEWVVIGVQGRYEQTEQAPCRRHTLPLEVGDLRQCTRMFVSPPLHFVRNTAQQNFLQPGFDTETLLACSLITGDLLSRTMTWGSNKNFVNRFSSAPACLGSLMKWRSAALATSLVRESAWIVPEGSGARFGSRSAEGWSMGGAGWDGIPVRRRPGVIKGRHLPDEREGSDGDIKLDDVGYDCLDE</sequence>
<proteinExistence type="predicted"/>